<protein>
    <submittedName>
        <fullName evidence="1">Uncharacterized protein</fullName>
    </submittedName>
</protein>
<dbReference type="Gene3D" id="2.30.30.490">
    <property type="match status" value="1"/>
</dbReference>
<dbReference type="EMBL" id="RDQH01000337">
    <property type="protein sequence ID" value="RXH85302.1"/>
    <property type="molecule type" value="Genomic_DNA"/>
</dbReference>
<dbReference type="InterPro" id="IPR043151">
    <property type="entry name" value="BAH_sf"/>
</dbReference>
<name>A0A498ITR1_MALDO</name>
<evidence type="ECO:0000313" key="1">
    <source>
        <dbReference type="EMBL" id="RXH85302.1"/>
    </source>
</evidence>
<proteinExistence type="predicted"/>
<gene>
    <name evidence="1" type="ORF">DVH24_042070</name>
</gene>
<organism evidence="1 2">
    <name type="scientific">Malus domestica</name>
    <name type="common">Apple</name>
    <name type="synonym">Pyrus malus</name>
    <dbReference type="NCBI Taxonomy" id="3750"/>
    <lineage>
        <taxon>Eukaryota</taxon>
        <taxon>Viridiplantae</taxon>
        <taxon>Streptophyta</taxon>
        <taxon>Embryophyta</taxon>
        <taxon>Tracheophyta</taxon>
        <taxon>Spermatophyta</taxon>
        <taxon>Magnoliopsida</taxon>
        <taxon>eudicotyledons</taxon>
        <taxon>Gunneridae</taxon>
        <taxon>Pentapetalae</taxon>
        <taxon>rosids</taxon>
        <taxon>fabids</taxon>
        <taxon>Rosales</taxon>
        <taxon>Rosaceae</taxon>
        <taxon>Amygdaloideae</taxon>
        <taxon>Maleae</taxon>
        <taxon>Malus</taxon>
    </lineage>
</organism>
<dbReference type="AlphaFoldDB" id="A0A498ITR1"/>
<reference evidence="1 2" key="1">
    <citation type="submission" date="2018-10" db="EMBL/GenBank/DDBJ databases">
        <title>A high-quality apple genome assembly.</title>
        <authorList>
            <person name="Hu J."/>
        </authorList>
    </citation>
    <scope>NUCLEOTIDE SEQUENCE [LARGE SCALE GENOMIC DNA]</scope>
    <source>
        <strain evidence="2">cv. HFTH1</strain>
        <tissue evidence="1">Young leaf</tissue>
    </source>
</reference>
<dbReference type="STRING" id="3750.A0A498ITR1"/>
<keyword evidence="2" id="KW-1185">Reference proteome</keyword>
<dbReference type="Proteomes" id="UP000290289">
    <property type="component" value="Chromosome 11"/>
</dbReference>
<sequence length="156" mass="17825">MSGKICFSAEVEESEKTRVEEGVATIMEKAASPLRKPVTQELAAADEDGEESRFIGKPMEDKEARKQYPKRYVGEVGCWLFVCLFSDWIFMFKIIENSDEDIIRARRHYTKVLVDGTTYDLYEDAHVQVIKHCATVVCGRVFFSDVRDDSPLDCLV</sequence>
<accession>A0A498ITR1</accession>
<comment type="caution">
    <text evidence="1">The sequence shown here is derived from an EMBL/GenBank/DDBJ whole genome shotgun (WGS) entry which is preliminary data.</text>
</comment>
<evidence type="ECO:0000313" key="2">
    <source>
        <dbReference type="Proteomes" id="UP000290289"/>
    </source>
</evidence>